<keyword evidence="2" id="KW-1185">Reference proteome</keyword>
<dbReference type="AlphaFoldDB" id="A0A3D9LAE6"/>
<dbReference type="RefSeq" id="WP_115931273.1">
    <property type="nucleotide sequence ID" value="NZ_QREH01000001.1"/>
</dbReference>
<sequence length="301" mass="33206">MITSETVAGPLGRFANRLKREILTNVTPVRWAADGMHEERRRKWAPHLPPLDLAQAGLVSTLQRQGVRIGPLDDLAIPTTDALKPALDRLVAPLANLPTGGASTLRPSTDDLLADLFIWQWGLQDRMLDIVENYLGVPARYYGADVRREVGNSQTVGVRRWHRDAEDRRTVKILVWLNDVDDQGGPYAYIPLAETLYAVEKLHYVAGFVDDARVADMVPAGAVTAATGVKWTAVVADNCRLLHRATPPIARDRFSVTFTWSSRTPMKTEAAPDYTPDQARRIRSGLSARQLACLPPALACG</sequence>
<dbReference type="Proteomes" id="UP000256727">
    <property type="component" value="Unassembled WGS sequence"/>
</dbReference>
<gene>
    <name evidence="1" type="ORF">C8E99_0892</name>
</gene>
<reference evidence="1 2" key="1">
    <citation type="submission" date="2018-07" db="EMBL/GenBank/DDBJ databases">
        <title>Sequencing the genomes of 1000 actinobacteria strains.</title>
        <authorList>
            <person name="Klenk H.-P."/>
        </authorList>
    </citation>
    <scope>NUCLEOTIDE SEQUENCE [LARGE SCALE GENOMIC DNA]</scope>
    <source>
        <strain evidence="1 2">DSM 14442</strain>
    </source>
</reference>
<dbReference type="SUPFAM" id="SSF51197">
    <property type="entry name" value="Clavaminate synthase-like"/>
    <property type="match status" value="1"/>
</dbReference>
<proteinExistence type="predicted"/>
<comment type="caution">
    <text evidence="1">The sequence shown here is derived from an EMBL/GenBank/DDBJ whole genome shotgun (WGS) entry which is preliminary data.</text>
</comment>
<name>A0A3D9LAE6_9MICC</name>
<dbReference type="Gene3D" id="2.60.120.620">
    <property type="entry name" value="q2cbj1_9rhob like domain"/>
    <property type="match status" value="1"/>
</dbReference>
<evidence type="ECO:0008006" key="3">
    <source>
        <dbReference type="Google" id="ProtNLM"/>
    </source>
</evidence>
<organism evidence="1 2">
    <name type="scientific">Citricoccus muralis</name>
    <dbReference type="NCBI Taxonomy" id="169134"/>
    <lineage>
        <taxon>Bacteria</taxon>
        <taxon>Bacillati</taxon>
        <taxon>Actinomycetota</taxon>
        <taxon>Actinomycetes</taxon>
        <taxon>Micrococcales</taxon>
        <taxon>Micrococcaceae</taxon>
        <taxon>Citricoccus</taxon>
    </lineage>
</organism>
<evidence type="ECO:0000313" key="2">
    <source>
        <dbReference type="Proteomes" id="UP000256727"/>
    </source>
</evidence>
<evidence type="ECO:0000313" key="1">
    <source>
        <dbReference type="EMBL" id="REE03092.1"/>
    </source>
</evidence>
<accession>A0A3D9LAE6</accession>
<dbReference type="EMBL" id="QREH01000001">
    <property type="protein sequence ID" value="REE03092.1"/>
    <property type="molecule type" value="Genomic_DNA"/>
</dbReference>
<dbReference type="OrthoDB" id="467001at2"/>
<protein>
    <recommendedName>
        <fullName evidence="3">Fe2OG dioxygenase domain-containing protein</fullName>
    </recommendedName>
</protein>